<evidence type="ECO:0000256" key="2">
    <source>
        <dbReference type="ARBA" id="ARBA00023004"/>
    </source>
</evidence>
<reference evidence="6 7" key="1">
    <citation type="journal article" date="2021" name="Int. J. Syst. Evol. Microbiol.">
        <title>Steroidobacter gossypii sp. nov., isolated from soil of cotton cropping field.</title>
        <authorList>
            <person name="Huang R."/>
            <person name="Yang S."/>
            <person name="Zhen C."/>
            <person name="Liu W."/>
        </authorList>
    </citation>
    <scope>NUCLEOTIDE SEQUENCE [LARGE SCALE GENOMIC DNA]</scope>
    <source>
        <strain evidence="6 7">S1-65</strain>
    </source>
</reference>
<evidence type="ECO:0000256" key="3">
    <source>
        <dbReference type="ARBA" id="ARBA00023014"/>
    </source>
</evidence>
<dbReference type="InterPro" id="IPR006638">
    <property type="entry name" value="Elp3/MiaA/NifB-like_rSAM"/>
</dbReference>
<dbReference type="SMART" id="SM00729">
    <property type="entry name" value="Elp3"/>
    <property type="match status" value="1"/>
</dbReference>
<evidence type="ECO:0000259" key="5">
    <source>
        <dbReference type="PROSITE" id="PS51918"/>
    </source>
</evidence>
<dbReference type="PANTHER" id="PTHR43432">
    <property type="entry name" value="SLR0285 PROTEIN"/>
    <property type="match status" value="1"/>
</dbReference>
<evidence type="ECO:0000313" key="7">
    <source>
        <dbReference type="Proteomes" id="UP000661077"/>
    </source>
</evidence>
<dbReference type="Proteomes" id="UP000661077">
    <property type="component" value="Unassembled WGS sequence"/>
</dbReference>
<evidence type="ECO:0000256" key="1">
    <source>
        <dbReference type="ARBA" id="ARBA00022723"/>
    </source>
</evidence>
<dbReference type="PANTHER" id="PTHR43432:SF3">
    <property type="entry name" value="SLR0285 PROTEIN"/>
    <property type="match status" value="1"/>
</dbReference>
<evidence type="ECO:0000313" key="6">
    <source>
        <dbReference type="EMBL" id="MBM0104518.1"/>
    </source>
</evidence>
<dbReference type="InterPro" id="IPR040086">
    <property type="entry name" value="MJ0683-like"/>
</dbReference>
<comment type="caution">
    <text evidence="6">The sequence shown here is derived from an EMBL/GenBank/DDBJ whole genome shotgun (WGS) entry which is preliminary data.</text>
</comment>
<dbReference type="PROSITE" id="PS51918">
    <property type="entry name" value="RADICAL_SAM"/>
    <property type="match status" value="1"/>
</dbReference>
<keyword evidence="3" id="KW-0411">Iron-sulfur</keyword>
<keyword evidence="1" id="KW-0479">Metal-binding</keyword>
<dbReference type="RefSeq" id="WP_203166458.1">
    <property type="nucleotide sequence ID" value="NZ_JAEVLS010000001.1"/>
</dbReference>
<dbReference type="SFLD" id="SFLDG01084">
    <property type="entry name" value="Uncharacterised_Radical_SAM_Su"/>
    <property type="match status" value="1"/>
</dbReference>
<proteinExistence type="predicted"/>
<organism evidence="6 7">
    <name type="scientific">Steroidobacter gossypii</name>
    <dbReference type="NCBI Taxonomy" id="2805490"/>
    <lineage>
        <taxon>Bacteria</taxon>
        <taxon>Pseudomonadati</taxon>
        <taxon>Pseudomonadota</taxon>
        <taxon>Gammaproteobacteria</taxon>
        <taxon>Steroidobacterales</taxon>
        <taxon>Steroidobacteraceae</taxon>
        <taxon>Steroidobacter</taxon>
    </lineage>
</organism>
<dbReference type="InterPro" id="IPR007197">
    <property type="entry name" value="rSAM"/>
</dbReference>
<dbReference type="SFLD" id="SFLDS00029">
    <property type="entry name" value="Radical_SAM"/>
    <property type="match status" value="1"/>
</dbReference>
<sequence length="364" mass="40660">MPSPIRPAVRNGRGAVSNPAGRFESSRAEAVDDGWGSLDEELPPLQTTVQPEPARSIITHNKSPDIPFDQSINPYRGCEHGCIYCYARPSHGFLNLSPGLDFETKLFYKADAARLLEEELSARNYRCSPITIGANTDPYQPIEREYRVTRSIIEVLARRRHPFSIITKSAMIERDIDLLAPLAKDNLVYTLMSVTTLSNDLKRTLEPRTASPAARLRAIRSLSEAGIPVGVMVAPVIPVLTDSELEKILEAAAVAGARSAGYVLLRLPYELKDLFGEWLEQHEPLKAKHVWSRLHDMRGGRDNDPRWGHRQRGEGQYADLLAQRFAAACARYGLKHRERFVHNTQLFVAGSTATAEDSRQLSLL</sequence>
<feature type="domain" description="Radical SAM core" evidence="5">
    <location>
        <begin position="64"/>
        <end position="306"/>
    </location>
</feature>
<accession>A0ABS1WU67</accession>
<protein>
    <submittedName>
        <fullName evidence="6">PA0069 family radical SAM protein</fullName>
    </submittedName>
</protein>
<feature type="region of interest" description="Disordered" evidence="4">
    <location>
        <begin position="1"/>
        <end position="37"/>
    </location>
</feature>
<keyword evidence="7" id="KW-1185">Reference proteome</keyword>
<gene>
    <name evidence="6" type="ORF">JM946_07155</name>
</gene>
<dbReference type="Pfam" id="PF04055">
    <property type="entry name" value="Radical_SAM"/>
    <property type="match status" value="1"/>
</dbReference>
<name>A0ABS1WU67_9GAMM</name>
<keyword evidence="2" id="KW-0408">Iron</keyword>
<dbReference type="NCBIfam" id="NF033668">
    <property type="entry name" value="rSAM_PA0069"/>
    <property type="match status" value="1"/>
</dbReference>
<evidence type="ECO:0000256" key="4">
    <source>
        <dbReference type="SAM" id="MobiDB-lite"/>
    </source>
</evidence>
<dbReference type="EMBL" id="JAEVLS010000001">
    <property type="protein sequence ID" value="MBM0104518.1"/>
    <property type="molecule type" value="Genomic_DNA"/>
</dbReference>
<dbReference type="CDD" id="cd01335">
    <property type="entry name" value="Radical_SAM"/>
    <property type="match status" value="1"/>
</dbReference>
<dbReference type="Gene3D" id="3.80.30.30">
    <property type="match status" value="1"/>
</dbReference>
<dbReference type="SUPFAM" id="SSF102114">
    <property type="entry name" value="Radical SAM enzymes"/>
    <property type="match status" value="1"/>
</dbReference>
<dbReference type="InterPro" id="IPR058240">
    <property type="entry name" value="rSAM_sf"/>
</dbReference>